<keyword evidence="4 5" id="KW-0472">Membrane</keyword>
<sequence length="55" mass="6480">MTNNIIWDFIKKYKISYITGVFFMILSSYIQSLFPKVLGKIIDILKINSFSHDHP</sequence>
<evidence type="ECO:0000256" key="2">
    <source>
        <dbReference type="ARBA" id="ARBA00022692"/>
    </source>
</evidence>
<evidence type="ECO:0000313" key="6">
    <source>
        <dbReference type="EMBL" id="MFL0198393.1"/>
    </source>
</evidence>
<feature type="transmembrane region" description="Helical" evidence="5">
    <location>
        <begin position="15"/>
        <end position="34"/>
    </location>
</feature>
<gene>
    <name evidence="6" type="ORF">ACJDU8_22915</name>
</gene>
<dbReference type="RefSeq" id="WP_406794502.1">
    <property type="nucleotide sequence ID" value="NZ_JBJHZX010000058.1"/>
</dbReference>
<evidence type="ECO:0008006" key="8">
    <source>
        <dbReference type="Google" id="ProtNLM"/>
    </source>
</evidence>
<keyword evidence="3 5" id="KW-1133">Transmembrane helix</keyword>
<protein>
    <recommendedName>
        <fullName evidence="8">ABC transporter ATP-binding protein</fullName>
    </recommendedName>
</protein>
<organism evidence="6 7">
    <name type="scientific">Candidatus Clostridium eludens</name>
    <dbReference type="NCBI Taxonomy" id="3381663"/>
    <lineage>
        <taxon>Bacteria</taxon>
        <taxon>Bacillati</taxon>
        <taxon>Bacillota</taxon>
        <taxon>Clostridia</taxon>
        <taxon>Eubacteriales</taxon>
        <taxon>Clostridiaceae</taxon>
        <taxon>Clostridium</taxon>
    </lineage>
</organism>
<evidence type="ECO:0000256" key="4">
    <source>
        <dbReference type="ARBA" id="ARBA00023136"/>
    </source>
</evidence>
<evidence type="ECO:0000256" key="1">
    <source>
        <dbReference type="ARBA" id="ARBA00004651"/>
    </source>
</evidence>
<evidence type="ECO:0000256" key="3">
    <source>
        <dbReference type="ARBA" id="ARBA00022989"/>
    </source>
</evidence>
<proteinExistence type="predicted"/>
<keyword evidence="2 5" id="KW-0812">Transmembrane</keyword>
<comment type="subcellular location">
    <subcellularLocation>
        <location evidence="1">Cell membrane</location>
        <topology evidence="1">Multi-pass membrane protein</topology>
    </subcellularLocation>
</comment>
<reference evidence="6 7" key="1">
    <citation type="submission" date="2024-11" db="EMBL/GenBank/DDBJ databases">
        <authorList>
            <person name="Heng Y.C."/>
            <person name="Lim A.C.H."/>
            <person name="Lee J.K.Y."/>
            <person name="Kittelmann S."/>
        </authorList>
    </citation>
    <scope>NUCLEOTIDE SEQUENCE [LARGE SCALE GENOMIC DNA]</scope>
    <source>
        <strain evidence="6 7">WILCCON 0269</strain>
    </source>
</reference>
<dbReference type="Gene3D" id="1.20.1560.10">
    <property type="entry name" value="ABC transporter type 1, transmembrane domain"/>
    <property type="match status" value="1"/>
</dbReference>
<dbReference type="InterPro" id="IPR036640">
    <property type="entry name" value="ABC1_TM_sf"/>
</dbReference>
<comment type="caution">
    <text evidence="6">The sequence shown here is derived from an EMBL/GenBank/DDBJ whole genome shotgun (WGS) entry which is preliminary data.</text>
</comment>
<name>A0ABW8SRU6_9CLOT</name>
<evidence type="ECO:0000256" key="5">
    <source>
        <dbReference type="SAM" id="Phobius"/>
    </source>
</evidence>
<accession>A0ABW8SRU6</accession>
<evidence type="ECO:0000313" key="7">
    <source>
        <dbReference type="Proteomes" id="UP001623660"/>
    </source>
</evidence>
<keyword evidence="7" id="KW-1185">Reference proteome</keyword>
<dbReference type="SUPFAM" id="SSF90123">
    <property type="entry name" value="ABC transporter transmembrane region"/>
    <property type="match status" value="1"/>
</dbReference>
<dbReference type="Proteomes" id="UP001623660">
    <property type="component" value="Unassembled WGS sequence"/>
</dbReference>
<dbReference type="EMBL" id="JBJHZX010000058">
    <property type="protein sequence ID" value="MFL0198393.1"/>
    <property type="molecule type" value="Genomic_DNA"/>
</dbReference>